<sequence length="109" mass="11721">MGGCASRPKEFNAKQEPLLPPEDPTTPKKVEGETVSQDKPSIDSSEAAPKTEEPSTESKPDEAEAGAEEAAKPTEDKSEAAVEKKETEEEEKKKEEVKEQGGDAPLVKL</sequence>
<dbReference type="AlphaFoldDB" id="A0AAV6IYQ1"/>
<protein>
    <submittedName>
        <fullName evidence="2">Uncharacterized protein</fullName>
    </submittedName>
</protein>
<feature type="compositionally biased region" description="Basic and acidic residues" evidence="1">
    <location>
        <begin position="49"/>
        <end position="62"/>
    </location>
</feature>
<feature type="region of interest" description="Disordered" evidence="1">
    <location>
        <begin position="1"/>
        <end position="109"/>
    </location>
</feature>
<reference evidence="2" key="1">
    <citation type="submission" date="2020-08" db="EMBL/GenBank/DDBJ databases">
        <title>Plant Genome Project.</title>
        <authorList>
            <person name="Zhang R.-G."/>
        </authorList>
    </citation>
    <scope>NUCLEOTIDE SEQUENCE</scope>
    <source>
        <strain evidence="2">WSP0</strain>
        <tissue evidence="2">Leaf</tissue>
    </source>
</reference>
<accession>A0AAV6IYQ1</accession>
<evidence type="ECO:0000313" key="2">
    <source>
        <dbReference type="EMBL" id="KAG5533956.1"/>
    </source>
</evidence>
<evidence type="ECO:0000313" key="3">
    <source>
        <dbReference type="Proteomes" id="UP000823749"/>
    </source>
</evidence>
<feature type="compositionally biased region" description="Basic and acidic residues" evidence="1">
    <location>
        <begin position="69"/>
        <end position="101"/>
    </location>
</feature>
<gene>
    <name evidence="2" type="ORF">RHGRI_027969</name>
</gene>
<proteinExistence type="predicted"/>
<keyword evidence="3" id="KW-1185">Reference proteome</keyword>
<dbReference type="Proteomes" id="UP000823749">
    <property type="component" value="Chromosome 9"/>
</dbReference>
<dbReference type="EMBL" id="JACTNZ010000009">
    <property type="protein sequence ID" value="KAG5533956.1"/>
    <property type="molecule type" value="Genomic_DNA"/>
</dbReference>
<evidence type="ECO:0000256" key="1">
    <source>
        <dbReference type="SAM" id="MobiDB-lite"/>
    </source>
</evidence>
<organism evidence="2 3">
    <name type="scientific">Rhododendron griersonianum</name>
    <dbReference type="NCBI Taxonomy" id="479676"/>
    <lineage>
        <taxon>Eukaryota</taxon>
        <taxon>Viridiplantae</taxon>
        <taxon>Streptophyta</taxon>
        <taxon>Embryophyta</taxon>
        <taxon>Tracheophyta</taxon>
        <taxon>Spermatophyta</taxon>
        <taxon>Magnoliopsida</taxon>
        <taxon>eudicotyledons</taxon>
        <taxon>Gunneridae</taxon>
        <taxon>Pentapetalae</taxon>
        <taxon>asterids</taxon>
        <taxon>Ericales</taxon>
        <taxon>Ericaceae</taxon>
        <taxon>Ericoideae</taxon>
        <taxon>Rhodoreae</taxon>
        <taxon>Rhododendron</taxon>
    </lineage>
</organism>
<name>A0AAV6IYQ1_9ERIC</name>
<feature type="compositionally biased region" description="Polar residues" evidence="1">
    <location>
        <begin position="34"/>
        <end position="44"/>
    </location>
</feature>
<comment type="caution">
    <text evidence="2">The sequence shown here is derived from an EMBL/GenBank/DDBJ whole genome shotgun (WGS) entry which is preliminary data.</text>
</comment>